<keyword evidence="2" id="KW-0812">Transmembrane</keyword>
<dbReference type="OMA" id="KNIYMAM"/>
<dbReference type="CDD" id="cd05471">
    <property type="entry name" value="pepsin_like"/>
    <property type="match status" value="1"/>
</dbReference>
<dbReference type="PANTHER" id="PTHR47966">
    <property type="entry name" value="BETA-SITE APP-CLEAVING ENZYME, ISOFORM A-RELATED"/>
    <property type="match status" value="1"/>
</dbReference>
<gene>
    <name evidence="5" type="ORF">Kpol_1059p33</name>
</gene>
<dbReference type="InterPro" id="IPR001461">
    <property type="entry name" value="Aspartic_peptidase_A1"/>
</dbReference>
<dbReference type="Gene3D" id="2.40.70.10">
    <property type="entry name" value="Acid Proteases"/>
    <property type="match status" value="2"/>
</dbReference>
<keyword evidence="2" id="KW-0472">Membrane</keyword>
<evidence type="ECO:0000313" key="6">
    <source>
        <dbReference type="Proteomes" id="UP000000267"/>
    </source>
</evidence>
<dbReference type="RefSeq" id="XP_001644201.1">
    <property type="nucleotide sequence ID" value="XM_001644151.1"/>
</dbReference>
<evidence type="ECO:0000259" key="4">
    <source>
        <dbReference type="PROSITE" id="PS51767"/>
    </source>
</evidence>
<dbReference type="HOGENOM" id="CLU_023427_0_0_1"/>
<sequence length="662" mass="71986">MVDKFIMRLLSSLIGLSLISNVLGASSQTSAKGSKGYEFPSVIMGKDIFGMYFLNATLGNPEQFQRLRLDIAQPYLWIPNIGSKCPDSSTTCNERTVYDPSSSNTSIPYRSGHVFDFEFIDALFANGSAYTDRFSFPNILGSTESYSYGNHSGLVEVDHGHLNISSMSFFSTYNSGGLSIGSLGLGGNVESRNSDLDSGQYDGSFFLLEELKEAGLIEGRGYSLWLGGDNTSLVEQEGTVYSSESIAGRLILGAVNPNLIDGKFVSFNMLPYQNPDTLEMSNGYPILPMGPINIISKSGASLNMTSNNYLQPVLLDSRYTNSRLPIEAIIQIAIQIDASYVEQLNSWVVSCSILKESVVLEFSFGPLRIKVPLKQFLKKAIDPDTGNARTLSNGDQACILSLYPNHDIGYNILGAPFMKSIYLAVDNEGGTIALGQSLRRFISEADNIEENTSGADIESTISEGTLSESTIPESTTTEMAITSSITSNSSMLERRVTANATANHNIYLVSLYSESVGSTIETEYPVIAISSAFIPYASTVNMTRTKTMKLLPDVHQASNYSYPVEFTATLNSNGVISQGHSFYNTDRTSSTTRSSSSQFASLSVRAPTATNGTTMTMSAAGYRLQPISYTENKMGITQRMSMLRSWVMVTMLALATGFLLFV</sequence>
<feature type="transmembrane region" description="Helical" evidence="2">
    <location>
        <begin position="643"/>
        <end position="661"/>
    </location>
</feature>
<dbReference type="InterPro" id="IPR034164">
    <property type="entry name" value="Pepsin-like_dom"/>
</dbReference>
<feature type="chain" id="PRO_5002713017" description="Peptidase A1 domain-containing protein" evidence="3">
    <location>
        <begin position="25"/>
        <end position="662"/>
    </location>
</feature>
<dbReference type="Proteomes" id="UP000000267">
    <property type="component" value="Unassembled WGS sequence"/>
</dbReference>
<protein>
    <recommendedName>
        <fullName evidence="4">Peptidase A1 domain-containing protein</fullName>
    </recommendedName>
</protein>
<dbReference type="GO" id="GO:0006508">
    <property type="term" value="P:proteolysis"/>
    <property type="evidence" value="ECO:0007669"/>
    <property type="project" value="InterPro"/>
</dbReference>
<dbReference type="GO" id="GO:0004190">
    <property type="term" value="F:aspartic-type endopeptidase activity"/>
    <property type="evidence" value="ECO:0007669"/>
    <property type="project" value="InterPro"/>
</dbReference>
<dbReference type="GeneID" id="5544485"/>
<name>A7TN37_VANPO</name>
<dbReference type="InParanoid" id="A7TN37"/>
<keyword evidence="2" id="KW-1133">Transmembrane helix</keyword>
<accession>A7TN37</accession>
<proteinExistence type="inferred from homology"/>
<dbReference type="PANTHER" id="PTHR47966:SF51">
    <property type="entry name" value="BETA-SITE APP-CLEAVING ENZYME, ISOFORM A-RELATED"/>
    <property type="match status" value="1"/>
</dbReference>
<feature type="signal peptide" evidence="3">
    <location>
        <begin position="1"/>
        <end position="24"/>
    </location>
</feature>
<dbReference type="FunCoup" id="A7TN37">
    <property type="interactions" value="17"/>
</dbReference>
<keyword evidence="6" id="KW-1185">Reference proteome</keyword>
<dbReference type="AlphaFoldDB" id="A7TN37"/>
<dbReference type="KEGG" id="vpo:Kpol_1059p33"/>
<dbReference type="OrthoDB" id="771136at2759"/>
<dbReference type="InterPro" id="IPR021109">
    <property type="entry name" value="Peptidase_aspartic_dom_sf"/>
</dbReference>
<feature type="domain" description="Peptidase A1" evidence="4">
    <location>
        <begin position="52"/>
        <end position="435"/>
    </location>
</feature>
<keyword evidence="3" id="KW-0732">Signal</keyword>
<dbReference type="EMBL" id="DS480427">
    <property type="protein sequence ID" value="EDO16343.1"/>
    <property type="molecule type" value="Genomic_DNA"/>
</dbReference>
<reference evidence="5 6" key="1">
    <citation type="journal article" date="2007" name="Proc. Natl. Acad. Sci. U.S.A.">
        <title>Independent sorting-out of thousands of duplicated gene pairs in two yeast species descended from a whole-genome duplication.</title>
        <authorList>
            <person name="Scannell D.R."/>
            <person name="Frank A.C."/>
            <person name="Conant G.C."/>
            <person name="Byrne K.P."/>
            <person name="Woolfit M."/>
            <person name="Wolfe K.H."/>
        </authorList>
    </citation>
    <scope>NUCLEOTIDE SEQUENCE [LARGE SCALE GENOMIC DNA]</scope>
    <source>
        <strain evidence="6">ATCC 22028 / DSM 70294 / BCRC 21397 / CBS 2163 / NBRC 10782 / NRRL Y-8283 / UCD 57-17</strain>
    </source>
</reference>
<dbReference type="InterPro" id="IPR033121">
    <property type="entry name" value="PEPTIDASE_A1"/>
</dbReference>
<dbReference type="PhylomeDB" id="A7TN37"/>
<evidence type="ECO:0000256" key="2">
    <source>
        <dbReference type="SAM" id="Phobius"/>
    </source>
</evidence>
<dbReference type="PROSITE" id="PS51767">
    <property type="entry name" value="PEPTIDASE_A1"/>
    <property type="match status" value="1"/>
</dbReference>
<dbReference type="Pfam" id="PF00026">
    <property type="entry name" value="Asp"/>
    <property type="match status" value="1"/>
</dbReference>
<organism evidence="6">
    <name type="scientific">Vanderwaltozyma polyspora (strain ATCC 22028 / DSM 70294 / BCRC 21397 / CBS 2163 / NBRC 10782 / NRRL Y-8283 / UCD 57-17)</name>
    <name type="common">Kluyveromyces polysporus</name>
    <dbReference type="NCBI Taxonomy" id="436907"/>
    <lineage>
        <taxon>Eukaryota</taxon>
        <taxon>Fungi</taxon>
        <taxon>Dikarya</taxon>
        <taxon>Ascomycota</taxon>
        <taxon>Saccharomycotina</taxon>
        <taxon>Saccharomycetes</taxon>
        <taxon>Saccharomycetales</taxon>
        <taxon>Saccharomycetaceae</taxon>
        <taxon>Vanderwaltozyma</taxon>
    </lineage>
</organism>
<evidence type="ECO:0000256" key="1">
    <source>
        <dbReference type="ARBA" id="ARBA00007447"/>
    </source>
</evidence>
<dbReference type="eggNOG" id="KOG1339">
    <property type="taxonomic scope" value="Eukaryota"/>
</dbReference>
<evidence type="ECO:0000313" key="5">
    <source>
        <dbReference type="EMBL" id="EDO16343.1"/>
    </source>
</evidence>
<dbReference type="SUPFAM" id="SSF50630">
    <property type="entry name" value="Acid proteases"/>
    <property type="match status" value="1"/>
</dbReference>
<evidence type="ECO:0000256" key="3">
    <source>
        <dbReference type="SAM" id="SignalP"/>
    </source>
</evidence>
<dbReference type="MEROPS" id="A01.097"/>
<comment type="similarity">
    <text evidence="1">Belongs to the peptidase A1 family.</text>
</comment>